<sequence length="131" mass="15098">MIFTYMCKTCGCSFRSREFGNIERFVEPCVLLLLSKGASHGYGLMEDLEKHCGEKVDIGNLYRTLRRMEMRGWVTSSWDKNEAGPDRRIYSIAQGGKEFLEIAVSSLVQTDKLIHRFLEGYQKNFQSNKSL</sequence>
<dbReference type="Gene3D" id="1.10.10.10">
    <property type="entry name" value="Winged helix-like DNA-binding domain superfamily/Winged helix DNA-binding domain"/>
    <property type="match status" value="1"/>
</dbReference>
<accession>A0A2M7AMR6</accession>
<organism evidence="2 3">
    <name type="scientific">candidate division WWE3 bacterium CG06_land_8_20_14_3_00_42_16</name>
    <dbReference type="NCBI Taxonomy" id="1975083"/>
    <lineage>
        <taxon>Bacteria</taxon>
        <taxon>Katanobacteria</taxon>
    </lineage>
</organism>
<proteinExistence type="predicted"/>
<dbReference type="SUPFAM" id="SSF46785">
    <property type="entry name" value="Winged helix' DNA-binding domain"/>
    <property type="match status" value="1"/>
</dbReference>
<dbReference type="AlphaFoldDB" id="A0A2M7AMR6"/>
<comment type="caution">
    <text evidence="2">The sequence shown here is derived from an EMBL/GenBank/DDBJ whole genome shotgun (WGS) entry which is preliminary data.</text>
</comment>
<protein>
    <submittedName>
        <fullName evidence="2">PadR family transcriptional regulator</fullName>
    </submittedName>
</protein>
<dbReference type="PANTHER" id="PTHR33169">
    <property type="entry name" value="PADR-FAMILY TRANSCRIPTIONAL REGULATOR"/>
    <property type="match status" value="1"/>
</dbReference>
<dbReference type="PANTHER" id="PTHR33169:SF14">
    <property type="entry name" value="TRANSCRIPTIONAL REGULATOR RV3488"/>
    <property type="match status" value="1"/>
</dbReference>
<evidence type="ECO:0000313" key="2">
    <source>
        <dbReference type="EMBL" id="PIU68699.1"/>
    </source>
</evidence>
<reference evidence="3" key="1">
    <citation type="submission" date="2017-09" db="EMBL/GenBank/DDBJ databases">
        <title>Depth-based differentiation of microbial function through sediment-hosted aquifers and enrichment of novel symbionts in the deep terrestrial subsurface.</title>
        <authorList>
            <person name="Probst A.J."/>
            <person name="Ladd B."/>
            <person name="Jarett J.K."/>
            <person name="Geller-Mcgrath D.E."/>
            <person name="Sieber C.M.K."/>
            <person name="Emerson J.B."/>
            <person name="Anantharaman K."/>
            <person name="Thomas B.C."/>
            <person name="Malmstrom R."/>
            <person name="Stieglmeier M."/>
            <person name="Klingl A."/>
            <person name="Woyke T."/>
            <person name="Ryan C.M."/>
            <person name="Banfield J.F."/>
        </authorList>
    </citation>
    <scope>NUCLEOTIDE SEQUENCE [LARGE SCALE GENOMIC DNA]</scope>
</reference>
<dbReference type="Pfam" id="PF03551">
    <property type="entry name" value="PadR"/>
    <property type="match status" value="1"/>
</dbReference>
<feature type="domain" description="Transcription regulator PadR N-terminal" evidence="1">
    <location>
        <begin position="30"/>
        <end position="101"/>
    </location>
</feature>
<dbReference type="InterPro" id="IPR036390">
    <property type="entry name" value="WH_DNA-bd_sf"/>
</dbReference>
<evidence type="ECO:0000313" key="3">
    <source>
        <dbReference type="Proteomes" id="UP000229916"/>
    </source>
</evidence>
<dbReference type="InterPro" id="IPR036388">
    <property type="entry name" value="WH-like_DNA-bd_sf"/>
</dbReference>
<gene>
    <name evidence="2" type="ORF">COS81_02970</name>
</gene>
<dbReference type="InterPro" id="IPR005149">
    <property type="entry name" value="Tscrpt_reg_PadR_N"/>
</dbReference>
<evidence type="ECO:0000259" key="1">
    <source>
        <dbReference type="Pfam" id="PF03551"/>
    </source>
</evidence>
<dbReference type="InterPro" id="IPR052509">
    <property type="entry name" value="Metal_resp_DNA-bind_regulator"/>
</dbReference>
<dbReference type="EMBL" id="PEWD01000062">
    <property type="protein sequence ID" value="PIU68699.1"/>
    <property type="molecule type" value="Genomic_DNA"/>
</dbReference>
<name>A0A2M7AMR6_UNCKA</name>
<dbReference type="Proteomes" id="UP000229916">
    <property type="component" value="Unassembled WGS sequence"/>
</dbReference>